<evidence type="ECO:0000313" key="1">
    <source>
        <dbReference type="EMBL" id="CAB4283427.1"/>
    </source>
</evidence>
<reference evidence="1 3" key="2">
    <citation type="submission" date="2020-05" db="EMBL/GenBank/DDBJ databases">
        <authorList>
            <person name="Campoy J."/>
            <person name="Schneeberger K."/>
            <person name="Spophaly S."/>
        </authorList>
    </citation>
    <scope>NUCLEOTIDE SEQUENCE [LARGE SCALE GENOMIC DNA]</scope>
    <source>
        <strain evidence="1">PruArmRojPasFocal</strain>
    </source>
</reference>
<dbReference type="Proteomes" id="UP000507245">
    <property type="component" value="Unassembled WGS sequence"/>
</dbReference>
<dbReference type="Proteomes" id="UP000507222">
    <property type="component" value="Unassembled WGS sequence"/>
</dbReference>
<dbReference type="AlphaFoldDB" id="A0A6J5V6J8"/>
<protein>
    <submittedName>
        <fullName evidence="1">Uncharacterized protein</fullName>
    </submittedName>
</protein>
<organism evidence="1 3">
    <name type="scientific">Prunus armeniaca</name>
    <name type="common">Apricot</name>
    <name type="synonym">Armeniaca vulgaris</name>
    <dbReference type="NCBI Taxonomy" id="36596"/>
    <lineage>
        <taxon>Eukaryota</taxon>
        <taxon>Viridiplantae</taxon>
        <taxon>Streptophyta</taxon>
        <taxon>Embryophyta</taxon>
        <taxon>Tracheophyta</taxon>
        <taxon>Spermatophyta</taxon>
        <taxon>Magnoliopsida</taxon>
        <taxon>eudicotyledons</taxon>
        <taxon>Gunneridae</taxon>
        <taxon>Pentapetalae</taxon>
        <taxon>rosids</taxon>
        <taxon>fabids</taxon>
        <taxon>Rosales</taxon>
        <taxon>Rosaceae</taxon>
        <taxon>Amygdaloideae</taxon>
        <taxon>Amygdaleae</taxon>
        <taxon>Prunus</taxon>
    </lineage>
</organism>
<gene>
    <name evidence="1" type="ORF">CURHAP_LOCUS37953</name>
    <name evidence="2" type="ORF">ORAREDHAP_LOCUS37440</name>
</gene>
<evidence type="ECO:0000313" key="4">
    <source>
        <dbReference type="Proteomes" id="UP000507245"/>
    </source>
</evidence>
<evidence type="ECO:0000313" key="3">
    <source>
        <dbReference type="Proteomes" id="UP000507222"/>
    </source>
</evidence>
<dbReference type="OrthoDB" id="1190062at2759"/>
<accession>A0A6J5V6J8</accession>
<dbReference type="EMBL" id="CAEKDK010000006">
    <property type="protein sequence ID" value="CAB4283427.1"/>
    <property type="molecule type" value="Genomic_DNA"/>
</dbReference>
<sequence length="95" mass="10686">MSTSSSSMQRSSHGNLTKVFKCKSCVLILMDNDEERTARFIRLGEFVINLVMASMDRALVTCVCMVNQLQWPIAKDSPIIRVGQRFFVLGFPGLL</sequence>
<dbReference type="EMBL" id="CAEKKB010000006">
    <property type="protein sequence ID" value="CAB4313859.1"/>
    <property type="molecule type" value="Genomic_DNA"/>
</dbReference>
<reference evidence="4" key="1">
    <citation type="journal article" date="2020" name="Genome Biol.">
        <title>Gamete binning: chromosome-level and haplotype-resolved genome assembly enabled by high-throughput single-cell sequencing of gamete genomes.</title>
        <authorList>
            <person name="Campoy J.A."/>
            <person name="Sun H."/>
            <person name="Goel M."/>
            <person name="Jiao W.-B."/>
            <person name="Folz-Donahue K."/>
            <person name="Wang N."/>
            <person name="Rubio M."/>
            <person name="Liu C."/>
            <person name="Kukat C."/>
            <person name="Ruiz D."/>
            <person name="Huettel B."/>
            <person name="Schneeberger K."/>
        </authorList>
    </citation>
    <scope>NUCLEOTIDE SEQUENCE [LARGE SCALE GENOMIC DNA]</scope>
    <source>
        <strain evidence="4">cv. Rojo Pasion</strain>
    </source>
</reference>
<name>A0A6J5V6J8_PRUAR</name>
<keyword evidence="4" id="KW-1185">Reference proteome</keyword>
<evidence type="ECO:0000313" key="2">
    <source>
        <dbReference type="EMBL" id="CAB4313859.1"/>
    </source>
</evidence>
<proteinExistence type="predicted"/>